<evidence type="ECO:0000313" key="1">
    <source>
        <dbReference type="EMBL" id="UPW40998.1"/>
    </source>
</evidence>
<reference evidence="1" key="1">
    <citation type="submission" date="2022-02" db="EMBL/GenBank/DDBJ databases">
        <title>Towards deciphering the DNA virus diversity associated with rodent species in the families Cricetidae and Heteromyidae.</title>
        <authorList>
            <person name="Lund M."/>
            <person name="Larsen B.B."/>
            <person name="Gryseels S."/>
            <person name="Kraberger S."/>
            <person name="Rowsey D.M."/>
            <person name="Steger L."/>
            <person name="Yule K.M."/>
            <person name="Upham N.S."/>
            <person name="Worobey M."/>
            <person name="Van Doorslaer K."/>
            <person name="Varsani A."/>
        </authorList>
    </citation>
    <scope>NUCLEOTIDE SEQUENCE</scope>
    <source>
        <strain evidence="1">UA08Rod_5824</strain>
    </source>
</reference>
<dbReference type="EMBL" id="OM869530">
    <property type="protein sequence ID" value="UPW40998.1"/>
    <property type="molecule type" value="Genomic_DNA"/>
</dbReference>
<sequence length="90" mass="10472">MVSLWYIIIVRISSYSHEILLEVSVMYCVDLYDSKPACLDYYTDGEMYMIVGTTYSFVDRYDMLDWAADCGYDLCEVSAPDVIDYDALVW</sequence>
<accession>A0A976N1Y2</accession>
<name>A0A976N1Y2_9VIRU</name>
<protein>
    <submittedName>
        <fullName evidence="1">Uncharacterized protein</fullName>
    </submittedName>
</protein>
<proteinExistence type="predicted"/>
<organism evidence="1">
    <name type="scientific">Sigmofec virus UA08Rod_5824</name>
    <dbReference type="NCBI Taxonomy" id="2929441"/>
    <lineage>
        <taxon>Viruses</taxon>
        <taxon>Monodnaviria</taxon>
        <taxon>Sangervirae</taxon>
        <taxon>Phixviricota</taxon>
        <taxon>Malgrandaviricetes</taxon>
        <taxon>Petitvirales</taxon>
        <taxon>Microviridae</taxon>
    </lineage>
</organism>